<gene>
    <name evidence="5" type="ORF">TVY486_0704230</name>
</gene>
<dbReference type="AlphaFoldDB" id="G0TYP1"/>
<dbReference type="OMA" id="CCATITD"/>
<dbReference type="VEuPathDB" id="TriTrypDB:TvY486_0704230"/>
<organism evidence="5">
    <name type="scientific">Trypanosoma vivax (strain Y486)</name>
    <dbReference type="NCBI Taxonomy" id="1055687"/>
    <lineage>
        <taxon>Eukaryota</taxon>
        <taxon>Discoba</taxon>
        <taxon>Euglenozoa</taxon>
        <taxon>Kinetoplastea</taxon>
        <taxon>Metakinetoplastina</taxon>
        <taxon>Trypanosomatida</taxon>
        <taxon>Trypanosomatidae</taxon>
        <taxon>Trypanosoma</taxon>
        <taxon>Duttonella</taxon>
    </lineage>
</organism>
<name>G0TYP1_TRYVY</name>
<evidence type="ECO:0000313" key="5">
    <source>
        <dbReference type="EMBL" id="CCC49090.1"/>
    </source>
</evidence>
<reference evidence="5" key="1">
    <citation type="journal article" date="2012" name="Proc. Natl. Acad. Sci. U.S.A.">
        <title>Antigenic diversity is generated by distinct evolutionary mechanisms in African trypanosome species.</title>
        <authorList>
            <person name="Jackson A.P."/>
            <person name="Berry A."/>
            <person name="Aslett M."/>
            <person name="Allison H.C."/>
            <person name="Burton P."/>
            <person name="Vavrova-Anderson J."/>
            <person name="Brown R."/>
            <person name="Browne H."/>
            <person name="Corton N."/>
            <person name="Hauser H."/>
            <person name="Gamble J."/>
            <person name="Gilderthorp R."/>
            <person name="Marcello L."/>
            <person name="McQuillan J."/>
            <person name="Otto T.D."/>
            <person name="Quail M.A."/>
            <person name="Sanders M.J."/>
            <person name="van Tonder A."/>
            <person name="Ginger M.L."/>
            <person name="Field M.C."/>
            <person name="Barry J.D."/>
            <person name="Hertz-Fowler C."/>
            <person name="Berriman M."/>
        </authorList>
    </citation>
    <scope>NUCLEOTIDE SEQUENCE</scope>
    <source>
        <strain evidence="5">Y486</strain>
    </source>
</reference>
<dbReference type="InterPro" id="IPR005735">
    <property type="entry name" value="Znf_LSD1"/>
</dbReference>
<dbReference type="EMBL" id="HE573023">
    <property type="protein sequence ID" value="CCC49090.1"/>
    <property type="molecule type" value="Genomic_DNA"/>
</dbReference>
<comment type="subcellular location">
    <subcellularLocation>
        <location evidence="1">Nucleus</location>
    </subcellularLocation>
</comment>
<feature type="domain" description="Zinc finger LSD1-type" evidence="4">
    <location>
        <begin position="9"/>
        <end position="33"/>
    </location>
</feature>
<feature type="compositionally biased region" description="Basic and acidic residues" evidence="3">
    <location>
        <begin position="106"/>
        <end position="142"/>
    </location>
</feature>
<feature type="compositionally biased region" description="Basic and acidic residues" evidence="3">
    <location>
        <begin position="150"/>
        <end position="162"/>
    </location>
</feature>
<dbReference type="GO" id="GO:0005634">
    <property type="term" value="C:nucleus"/>
    <property type="evidence" value="ECO:0007669"/>
    <property type="project" value="UniProtKB-SubCell"/>
</dbReference>
<feature type="region of interest" description="Disordered" evidence="3">
    <location>
        <begin position="103"/>
        <end position="162"/>
    </location>
</feature>
<accession>G0TYP1</accession>
<evidence type="ECO:0000256" key="1">
    <source>
        <dbReference type="ARBA" id="ARBA00004123"/>
    </source>
</evidence>
<sequence length="173" mass="18801">MIQFGQLVCCSCRKILSYPLGAPSCRCRNCDTVNAAQYLQLTCGCCKQSIVVPINTLSYLCPCCATVTDIPESLLPRVEEPVDVDVDGDKIAKTIYVTYPAKVKGKGKEEASKDGKKADASDDKKDEVVLEDGGKPTKKAQDDSYAVTVDKNEDDSQKKKDPSVLMVVATRII</sequence>
<dbReference type="NCBIfam" id="TIGR01053">
    <property type="entry name" value="LSD1"/>
    <property type="match status" value="1"/>
</dbReference>
<evidence type="ECO:0000256" key="3">
    <source>
        <dbReference type="SAM" id="MobiDB-lite"/>
    </source>
</evidence>
<keyword evidence="2" id="KW-0539">Nucleus</keyword>
<evidence type="ECO:0000256" key="2">
    <source>
        <dbReference type="ARBA" id="ARBA00023242"/>
    </source>
</evidence>
<dbReference type="Pfam" id="PF06943">
    <property type="entry name" value="zf-LSD1"/>
    <property type="match status" value="1"/>
</dbReference>
<proteinExistence type="predicted"/>
<dbReference type="PANTHER" id="PTHR31747">
    <property type="entry name" value="PROTEIN LSD1"/>
    <property type="match status" value="1"/>
</dbReference>
<protein>
    <recommendedName>
        <fullName evidence="4">Zinc finger LSD1-type domain-containing protein</fullName>
    </recommendedName>
</protein>
<dbReference type="InterPro" id="IPR040319">
    <property type="entry name" value="LSD1-like"/>
</dbReference>
<evidence type="ECO:0000259" key="4">
    <source>
        <dbReference type="Pfam" id="PF06943"/>
    </source>
</evidence>
<dbReference type="PANTHER" id="PTHR31747:SF3">
    <property type="entry name" value="PROTEIN LSD1"/>
    <property type="match status" value="1"/>
</dbReference>